<organism evidence="2 3">
    <name type="scientific">Loigolactobacillus jiayinensis</name>
    <dbReference type="NCBI Taxonomy" id="2486016"/>
    <lineage>
        <taxon>Bacteria</taxon>
        <taxon>Bacillati</taxon>
        <taxon>Bacillota</taxon>
        <taxon>Bacilli</taxon>
        <taxon>Lactobacillales</taxon>
        <taxon>Lactobacillaceae</taxon>
        <taxon>Loigolactobacillus</taxon>
    </lineage>
</organism>
<dbReference type="RefSeq" id="WP_225417348.1">
    <property type="nucleotide sequence ID" value="NZ_JBHSSL010000023.1"/>
</dbReference>
<dbReference type="Gene3D" id="1.10.10.10">
    <property type="entry name" value="Winged helix-like DNA-binding domain superfamily/Winged helix DNA-binding domain"/>
    <property type="match status" value="1"/>
</dbReference>
<proteinExistence type="predicted"/>
<evidence type="ECO:0000313" key="3">
    <source>
        <dbReference type="Proteomes" id="UP001596289"/>
    </source>
</evidence>
<dbReference type="InterPro" id="IPR036388">
    <property type="entry name" value="WH-like_DNA-bd_sf"/>
</dbReference>
<sequence length="82" mass="9529">MRSQLYSLLLEEVSKVKHEAELTIRYLKKKEACDYLRVSNNTLDKWIAFGLPQISVGGSVRYDRIALDQWMTKVAQDGRIKL</sequence>
<evidence type="ECO:0000259" key="1">
    <source>
        <dbReference type="Pfam" id="PF12728"/>
    </source>
</evidence>
<gene>
    <name evidence="2" type="ORF">ACFQGP_03765</name>
</gene>
<evidence type="ECO:0000313" key="2">
    <source>
        <dbReference type="EMBL" id="MFC6169692.1"/>
    </source>
</evidence>
<dbReference type="InterPro" id="IPR009061">
    <property type="entry name" value="DNA-bd_dom_put_sf"/>
</dbReference>
<feature type="domain" description="Helix-turn-helix" evidence="1">
    <location>
        <begin position="26"/>
        <end position="73"/>
    </location>
</feature>
<dbReference type="EMBL" id="JBHSSL010000023">
    <property type="protein sequence ID" value="MFC6169692.1"/>
    <property type="molecule type" value="Genomic_DNA"/>
</dbReference>
<reference evidence="3" key="1">
    <citation type="journal article" date="2019" name="Int. J. Syst. Evol. Microbiol.">
        <title>The Global Catalogue of Microorganisms (GCM) 10K type strain sequencing project: providing services to taxonomists for standard genome sequencing and annotation.</title>
        <authorList>
            <consortium name="The Broad Institute Genomics Platform"/>
            <consortium name="The Broad Institute Genome Sequencing Center for Infectious Disease"/>
            <person name="Wu L."/>
            <person name="Ma J."/>
        </authorList>
    </citation>
    <scope>NUCLEOTIDE SEQUENCE [LARGE SCALE GENOMIC DNA]</scope>
    <source>
        <strain evidence="3">CCM 8904</strain>
    </source>
</reference>
<dbReference type="NCBIfam" id="TIGR01764">
    <property type="entry name" value="excise"/>
    <property type="match status" value="1"/>
</dbReference>
<accession>A0ABW1RAK8</accession>
<dbReference type="InterPro" id="IPR010093">
    <property type="entry name" value="SinI_DNA-bd"/>
</dbReference>
<name>A0ABW1RAK8_9LACO</name>
<dbReference type="Proteomes" id="UP001596289">
    <property type="component" value="Unassembled WGS sequence"/>
</dbReference>
<protein>
    <submittedName>
        <fullName evidence="2">Helix-turn-helix transcriptional regulator</fullName>
    </submittedName>
</protein>
<keyword evidence="3" id="KW-1185">Reference proteome</keyword>
<comment type="caution">
    <text evidence="2">The sequence shown here is derived from an EMBL/GenBank/DDBJ whole genome shotgun (WGS) entry which is preliminary data.</text>
</comment>
<dbReference type="InterPro" id="IPR041657">
    <property type="entry name" value="HTH_17"/>
</dbReference>
<dbReference type="SUPFAM" id="SSF46955">
    <property type="entry name" value="Putative DNA-binding domain"/>
    <property type="match status" value="1"/>
</dbReference>
<dbReference type="Pfam" id="PF12728">
    <property type="entry name" value="HTH_17"/>
    <property type="match status" value="1"/>
</dbReference>